<dbReference type="EMBL" id="JBHFFA010000006">
    <property type="protein sequence ID" value="KAL2622949.1"/>
    <property type="molecule type" value="Genomic_DNA"/>
</dbReference>
<protein>
    <submittedName>
        <fullName evidence="2">Uncharacterized protein</fullName>
    </submittedName>
</protein>
<organism evidence="2 3">
    <name type="scientific">Riccia fluitans</name>
    <dbReference type="NCBI Taxonomy" id="41844"/>
    <lineage>
        <taxon>Eukaryota</taxon>
        <taxon>Viridiplantae</taxon>
        <taxon>Streptophyta</taxon>
        <taxon>Embryophyta</taxon>
        <taxon>Marchantiophyta</taxon>
        <taxon>Marchantiopsida</taxon>
        <taxon>Marchantiidae</taxon>
        <taxon>Marchantiales</taxon>
        <taxon>Ricciaceae</taxon>
        <taxon>Riccia</taxon>
    </lineage>
</organism>
<reference evidence="2 3" key="1">
    <citation type="submission" date="2024-09" db="EMBL/GenBank/DDBJ databases">
        <title>Chromosome-scale assembly of Riccia fluitans.</title>
        <authorList>
            <person name="Paukszto L."/>
            <person name="Sawicki J."/>
            <person name="Karawczyk K."/>
            <person name="Piernik-Szablinska J."/>
            <person name="Szczecinska M."/>
            <person name="Mazdziarz M."/>
        </authorList>
    </citation>
    <scope>NUCLEOTIDE SEQUENCE [LARGE SCALE GENOMIC DNA]</scope>
    <source>
        <strain evidence="2">Rf_01</strain>
        <tissue evidence="2">Aerial parts of the thallus</tissue>
    </source>
</reference>
<feature type="compositionally biased region" description="Basic and acidic residues" evidence="1">
    <location>
        <begin position="1"/>
        <end position="15"/>
    </location>
</feature>
<evidence type="ECO:0000313" key="3">
    <source>
        <dbReference type="Proteomes" id="UP001605036"/>
    </source>
</evidence>
<gene>
    <name evidence="2" type="ORF">R1flu_003154</name>
</gene>
<name>A0ABD1Y867_9MARC</name>
<sequence>MDPDLVDVREGDNEKTRKKQTQNCHRQAEQEIEDNEKTSSKHHVTRSGKTGLMRDLNRTWIRNDSKPTGNATWANTMIKPTPNES</sequence>
<evidence type="ECO:0000313" key="2">
    <source>
        <dbReference type="EMBL" id="KAL2622949.1"/>
    </source>
</evidence>
<feature type="compositionally biased region" description="Polar residues" evidence="1">
    <location>
        <begin position="66"/>
        <end position="75"/>
    </location>
</feature>
<keyword evidence="3" id="KW-1185">Reference proteome</keyword>
<proteinExistence type="predicted"/>
<comment type="caution">
    <text evidence="2">The sequence shown here is derived from an EMBL/GenBank/DDBJ whole genome shotgun (WGS) entry which is preliminary data.</text>
</comment>
<accession>A0ABD1Y867</accession>
<dbReference type="AlphaFoldDB" id="A0ABD1Y867"/>
<feature type="compositionally biased region" description="Basic and acidic residues" evidence="1">
    <location>
        <begin position="55"/>
        <end position="65"/>
    </location>
</feature>
<dbReference type="Proteomes" id="UP001605036">
    <property type="component" value="Unassembled WGS sequence"/>
</dbReference>
<evidence type="ECO:0000256" key="1">
    <source>
        <dbReference type="SAM" id="MobiDB-lite"/>
    </source>
</evidence>
<feature type="region of interest" description="Disordered" evidence="1">
    <location>
        <begin position="1"/>
        <end position="85"/>
    </location>
</feature>